<dbReference type="EMBL" id="BTGD01000022">
    <property type="protein sequence ID" value="GMM58238.1"/>
    <property type="molecule type" value="Genomic_DNA"/>
</dbReference>
<feature type="region of interest" description="Disordered" evidence="1">
    <location>
        <begin position="1"/>
        <end position="29"/>
    </location>
</feature>
<name>A0AAV5S427_MAUHU</name>
<gene>
    <name evidence="2" type="ORF">DAKH74_048540</name>
</gene>
<sequence length="98" mass="11189">MLLPVPEMCDHESSPGYNMASSRATDKKPSTNYTEHNIWLTYLLRHFVLYIVPTISPLHTNFSGGSRSTDAQLHTAIHNTVIKINSDTHCQYLPDWYP</sequence>
<dbReference type="Proteomes" id="UP001377567">
    <property type="component" value="Unassembled WGS sequence"/>
</dbReference>
<proteinExistence type="predicted"/>
<evidence type="ECO:0000256" key="1">
    <source>
        <dbReference type="SAM" id="MobiDB-lite"/>
    </source>
</evidence>
<comment type="caution">
    <text evidence="2">The sequence shown here is derived from an EMBL/GenBank/DDBJ whole genome shotgun (WGS) entry which is preliminary data.</text>
</comment>
<dbReference type="AlphaFoldDB" id="A0AAV5S427"/>
<reference evidence="2 3" key="1">
    <citation type="journal article" date="2023" name="Elife">
        <title>Identification of key yeast species and microbe-microbe interactions impacting larval growth of Drosophila in the wild.</title>
        <authorList>
            <person name="Mure A."/>
            <person name="Sugiura Y."/>
            <person name="Maeda R."/>
            <person name="Honda K."/>
            <person name="Sakurai N."/>
            <person name="Takahashi Y."/>
            <person name="Watada M."/>
            <person name="Katoh T."/>
            <person name="Gotoh A."/>
            <person name="Gotoh Y."/>
            <person name="Taniguchi I."/>
            <person name="Nakamura K."/>
            <person name="Hayashi T."/>
            <person name="Katayama T."/>
            <person name="Uemura T."/>
            <person name="Hattori Y."/>
        </authorList>
    </citation>
    <scope>NUCLEOTIDE SEQUENCE [LARGE SCALE GENOMIC DNA]</scope>
    <source>
        <strain evidence="2 3">KH-74</strain>
    </source>
</reference>
<organism evidence="2 3">
    <name type="scientific">Maudiozyma humilis</name>
    <name type="common">Sour dough yeast</name>
    <name type="synonym">Kazachstania humilis</name>
    <dbReference type="NCBI Taxonomy" id="51915"/>
    <lineage>
        <taxon>Eukaryota</taxon>
        <taxon>Fungi</taxon>
        <taxon>Dikarya</taxon>
        <taxon>Ascomycota</taxon>
        <taxon>Saccharomycotina</taxon>
        <taxon>Saccharomycetes</taxon>
        <taxon>Saccharomycetales</taxon>
        <taxon>Saccharomycetaceae</taxon>
        <taxon>Maudiozyma</taxon>
    </lineage>
</organism>
<evidence type="ECO:0000313" key="3">
    <source>
        <dbReference type="Proteomes" id="UP001377567"/>
    </source>
</evidence>
<protein>
    <submittedName>
        <fullName evidence="2">Uncharacterized protein</fullName>
    </submittedName>
</protein>
<evidence type="ECO:0000313" key="2">
    <source>
        <dbReference type="EMBL" id="GMM58238.1"/>
    </source>
</evidence>
<keyword evidence="3" id="KW-1185">Reference proteome</keyword>
<accession>A0AAV5S427</accession>